<dbReference type="Proteomes" id="UP000199459">
    <property type="component" value="Unassembled WGS sequence"/>
</dbReference>
<dbReference type="GO" id="GO:0043709">
    <property type="term" value="P:cell adhesion involved in single-species biofilm formation"/>
    <property type="evidence" value="ECO:0007669"/>
    <property type="project" value="TreeGrafter"/>
</dbReference>
<dbReference type="CDD" id="cd01949">
    <property type="entry name" value="GGDEF"/>
    <property type="match status" value="1"/>
</dbReference>
<dbReference type="Pfam" id="PF00990">
    <property type="entry name" value="GGDEF"/>
    <property type="match status" value="1"/>
</dbReference>
<gene>
    <name evidence="9" type="ORF">SAMN05216325_10670</name>
</gene>
<sequence length="550" mass="61648">MNNSVADFQETMQHLADTFIKGLPGKIEDLETLWQQLQNEWHAEKLQIVHRKAHELAGTSKTFGLSELSGLADSLEETLKAALQNEAQLDEQQRAEIFAQLQEVGRLAVNQASDFPKTFAKQFNDYLVDMDEVSQVFVVDDDQEAAQELALQVSYYGYEVEVFGRLEDFREAIKRTPGAIVLMNVEFSDDAMAGIRTMKEIQQEMTEPVLVVFLSSNDDFAARLEAVRAGGIAYLTKPINSSELIEQLDSFAVPQTQEPFRVLIVDDCATDLAFHAAVLEQSGMIVRTVEKMNTVMRTLLEFNPDVILIDVYLPECSGIELAKVIRQLDGLFNVTVVYLSSENDFNTQQEAMLLAGDDFLAKPIDPKRLVSAVTRRVLRARQLRGLMVRDGLTGLFNYTAIREQLGREIVRSNRLKTPLSLAMVDVDFFKKVNDNFGNAAGDRVLKSLARLLKQRLRGTDIVGRYGGEEFAVIMTDTNAPEAAKVIDEIRKVFSRLLHMSDNKEFKVTFSCGIADIKHFPDVKSVSEAADKALYQAKKKGRNQVVITSGD</sequence>
<dbReference type="PANTHER" id="PTHR45138">
    <property type="entry name" value="REGULATORY COMPONENTS OF SENSORY TRANSDUCTION SYSTEM"/>
    <property type="match status" value="1"/>
</dbReference>
<keyword evidence="2" id="KW-0902">Two-component regulatory system</keyword>
<feature type="coiled-coil region" evidence="5">
    <location>
        <begin position="65"/>
        <end position="95"/>
    </location>
</feature>
<dbReference type="STRING" id="917.SAMN05216326_10632"/>
<dbReference type="Pfam" id="PF01627">
    <property type="entry name" value="Hpt"/>
    <property type="match status" value="1"/>
</dbReference>
<evidence type="ECO:0000256" key="5">
    <source>
        <dbReference type="SAM" id="Coils"/>
    </source>
</evidence>
<organism evidence="9 10">
    <name type="scientific">Nitrosomonas marina</name>
    <dbReference type="NCBI Taxonomy" id="917"/>
    <lineage>
        <taxon>Bacteria</taxon>
        <taxon>Pseudomonadati</taxon>
        <taxon>Pseudomonadota</taxon>
        <taxon>Betaproteobacteria</taxon>
        <taxon>Nitrosomonadales</taxon>
        <taxon>Nitrosomonadaceae</taxon>
        <taxon>Nitrosomonas</taxon>
    </lineage>
</organism>
<dbReference type="InterPro" id="IPR029787">
    <property type="entry name" value="Nucleotide_cyclase"/>
</dbReference>
<dbReference type="EC" id="2.7.7.65" evidence="1"/>
<dbReference type="InterPro" id="IPR001789">
    <property type="entry name" value="Sig_transdc_resp-reg_receiver"/>
</dbReference>
<feature type="domain" description="Response regulatory" evidence="6">
    <location>
        <begin position="135"/>
        <end position="252"/>
    </location>
</feature>
<dbReference type="GO" id="GO:0004672">
    <property type="term" value="F:protein kinase activity"/>
    <property type="evidence" value="ECO:0007669"/>
    <property type="project" value="UniProtKB-ARBA"/>
</dbReference>
<feature type="modified residue" description="4-aspartylphosphate" evidence="4">
    <location>
        <position position="310"/>
    </location>
</feature>
<dbReference type="SMART" id="SM00267">
    <property type="entry name" value="GGDEF"/>
    <property type="match status" value="1"/>
</dbReference>
<evidence type="ECO:0000313" key="9">
    <source>
        <dbReference type="EMBL" id="SEN02741.1"/>
    </source>
</evidence>
<dbReference type="PROSITE" id="PS50894">
    <property type="entry name" value="HPT"/>
    <property type="match status" value="1"/>
</dbReference>
<dbReference type="OrthoDB" id="9813903at2"/>
<dbReference type="GO" id="GO:0005886">
    <property type="term" value="C:plasma membrane"/>
    <property type="evidence" value="ECO:0007669"/>
    <property type="project" value="TreeGrafter"/>
</dbReference>
<dbReference type="Gene3D" id="3.40.50.2300">
    <property type="match status" value="2"/>
</dbReference>
<evidence type="ECO:0000259" key="6">
    <source>
        <dbReference type="PROSITE" id="PS50110"/>
    </source>
</evidence>
<evidence type="ECO:0000256" key="3">
    <source>
        <dbReference type="PROSITE-ProRule" id="PRU00110"/>
    </source>
</evidence>
<evidence type="ECO:0000256" key="4">
    <source>
        <dbReference type="PROSITE-ProRule" id="PRU00169"/>
    </source>
</evidence>
<proteinExistence type="predicted"/>
<comment type="caution">
    <text evidence="4">Lacks conserved residue(s) required for the propagation of feature annotation.</text>
</comment>
<dbReference type="Gene3D" id="3.30.70.270">
    <property type="match status" value="1"/>
</dbReference>
<protein>
    <recommendedName>
        <fullName evidence="1">diguanylate cyclase</fullName>
        <ecNumber evidence="1">2.7.7.65</ecNumber>
    </recommendedName>
</protein>
<evidence type="ECO:0000313" key="10">
    <source>
        <dbReference type="Proteomes" id="UP000199459"/>
    </source>
</evidence>
<dbReference type="InterPro" id="IPR050469">
    <property type="entry name" value="Diguanylate_Cyclase"/>
</dbReference>
<evidence type="ECO:0000259" key="7">
    <source>
        <dbReference type="PROSITE" id="PS50887"/>
    </source>
</evidence>
<dbReference type="PANTHER" id="PTHR45138:SF24">
    <property type="entry name" value="DIGUANYLATE CYCLASE DGCC-RELATED"/>
    <property type="match status" value="1"/>
</dbReference>
<keyword evidence="4" id="KW-0597">Phosphoprotein</keyword>
<dbReference type="PROSITE" id="PS50110">
    <property type="entry name" value="RESPONSE_REGULATORY"/>
    <property type="match status" value="2"/>
</dbReference>
<keyword evidence="5" id="KW-0175">Coiled coil</keyword>
<dbReference type="InterPro" id="IPR011006">
    <property type="entry name" value="CheY-like_superfamily"/>
</dbReference>
<evidence type="ECO:0000259" key="8">
    <source>
        <dbReference type="PROSITE" id="PS50894"/>
    </source>
</evidence>
<dbReference type="FunFam" id="3.30.70.270:FF:000001">
    <property type="entry name" value="Diguanylate cyclase domain protein"/>
    <property type="match status" value="1"/>
</dbReference>
<evidence type="ECO:0000256" key="1">
    <source>
        <dbReference type="ARBA" id="ARBA00012528"/>
    </source>
</evidence>
<feature type="domain" description="GGDEF" evidence="7">
    <location>
        <begin position="417"/>
        <end position="549"/>
    </location>
</feature>
<dbReference type="InterPro" id="IPR000160">
    <property type="entry name" value="GGDEF_dom"/>
</dbReference>
<dbReference type="InterPro" id="IPR008207">
    <property type="entry name" value="Sig_transdc_His_kin_Hpt_dom"/>
</dbReference>
<dbReference type="GO" id="GO:0052621">
    <property type="term" value="F:diguanylate cyclase activity"/>
    <property type="evidence" value="ECO:0007669"/>
    <property type="project" value="UniProtKB-EC"/>
</dbReference>
<dbReference type="Pfam" id="PF00072">
    <property type="entry name" value="Response_reg"/>
    <property type="match status" value="2"/>
</dbReference>
<feature type="domain" description="Response regulatory" evidence="6">
    <location>
        <begin position="261"/>
        <end position="377"/>
    </location>
</feature>
<accession>A0A1H8D5X6</accession>
<dbReference type="InterPro" id="IPR036641">
    <property type="entry name" value="HPT_dom_sf"/>
</dbReference>
<dbReference type="GO" id="GO:0000160">
    <property type="term" value="P:phosphorelay signal transduction system"/>
    <property type="evidence" value="ECO:0007669"/>
    <property type="project" value="UniProtKB-KW"/>
</dbReference>
<feature type="modified residue" description="Phosphohistidine" evidence="3">
    <location>
        <position position="54"/>
    </location>
</feature>
<dbReference type="CDD" id="cd00156">
    <property type="entry name" value="REC"/>
    <property type="match status" value="2"/>
</dbReference>
<dbReference type="SUPFAM" id="SSF47226">
    <property type="entry name" value="Histidine-containing phosphotransfer domain, HPT domain"/>
    <property type="match status" value="1"/>
</dbReference>
<dbReference type="EMBL" id="FOCP01000006">
    <property type="protein sequence ID" value="SEN02741.1"/>
    <property type="molecule type" value="Genomic_DNA"/>
</dbReference>
<dbReference type="AlphaFoldDB" id="A0A1H8D5X6"/>
<dbReference type="RefSeq" id="WP_090629368.1">
    <property type="nucleotide sequence ID" value="NZ_FOCP01000006.1"/>
</dbReference>
<name>A0A1H8D5X6_9PROT</name>
<dbReference type="SMART" id="SM00448">
    <property type="entry name" value="REC"/>
    <property type="match status" value="2"/>
</dbReference>
<dbReference type="SUPFAM" id="SSF55073">
    <property type="entry name" value="Nucleotide cyclase"/>
    <property type="match status" value="1"/>
</dbReference>
<evidence type="ECO:0000256" key="2">
    <source>
        <dbReference type="ARBA" id="ARBA00023012"/>
    </source>
</evidence>
<dbReference type="SUPFAM" id="SSF52172">
    <property type="entry name" value="CheY-like"/>
    <property type="match status" value="2"/>
</dbReference>
<dbReference type="InterPro" id="IPR043128">
    <property type="entry name" value="Rev_trsase/Diguanyl_cyclase"/>
</dbReference>
<reference evidence="9 10" key="1">
    <citation type="submission" date="2016-10" db="EMBL/GenBank/DDBJ databases">
        <authorList>
            <person name="de Groot N.N."/>
        </authorList>
    </citation>
    <scope>NUCLEOTIDE SEQUENCE [LARGE SCALE GENOMIC DNA]</scope>
    <source>
        <strain evidence="9 10">Nm22</strain>
    </source>
</reference>
<dbReference type="Gene3D" id="1.20.120.160">
    <property type="entry name" value="HPT domain"/>
    <property type="match status" value="1"/>
</dbReference>
<dbReference type="PROSITE" id="PS50887">
    <property type="entry name" value="GGDEF"/>
    <property type="match status" value="1"/>
</dbReference>
<dbReference type="GO" id="GO:1902201">
    <property type="term" value="P:negative regulation of bacterial-type flagellum-dependent cell motility"/>
    <property type="evidence" value="ECO:0007669"/>
    <property type="project" value="TreeGrafter"/>
</dbReference>
<dbReference type="NCBIfam" id="TIGR00254">
    <property type="entry name" value="GGDEF"/>
    <property type="match status" value="1"/>
</dbReference>
<feature type="domain" description="HPt" evidence="8">
    <location>
        <begin position="8"/>
        <end position="115"/>
    </location>
</feature>